<dbReference type="SUPFAM" id="SSF53822">
    <property type="entry name" value="Periplasmic binding protein-like I"/>
    <property type="match status" value="1"/>
</dbReference>
<gene>
    <name evidence="6" type="ORF">BLIG_01071</name>
</gene>
<proteinExistence type="predicted"/>
<keyword evidence="3" id="KW-0804">Transcription</keyword>
<accession>C5EAS6</accession>
<sequence>MTTTGETRMARSAGRTRPVIKDVAKLAGVSAPTVSRYLNGTVNVTEDKRERIAKAIKELGYEPSIVARALSNREMDSVVVFAANPSAFSTSETNHGVEAAARKRRFLLNIVSLDESDMDSVKARVRMGLSIRPAGVIVYEYDRAGIAALEYIPKDMPMVVVGGSFGDGEYQVINAERDGGRWMTMHLLDLGHRTVFHVGRPEGPTDNTRTNGWRDALKERGVTAPDPIIVPDDDLEESVKAGRTLGRRGDVTAIFAGNDETAIAVIRGLREVGRRVPADVSVVGFDDRNFGAMWNPALTSYTQNFLDMGERSFRMLFEQIQAKRAGDDAPPSQVEVVQGKPCLRASERAYGDGEIA</sequence>
<name>C5EAS6_BIFLI</name>
<dbReference type="EMBL" id="DS990239">
    <property type="protein sequence ID" value="EEQ55120.1"/>
    <property type="molecule type" value="Genomic_DNA"/>
</dbReference>
<dbReference type="CDD" id="cd01392">
    <property type="entry name" value="HTH_LacI"/>
    <property type="match status" value="1"/>
</dbReference>
<evidence type="ECO:0000256" key="2">
    <source>
        <dbReference type="ARBA" id="ARBA00023125"/>
    </source>
</evidence>
<dbReference type="Proteomes" id="UP000005084">
    <property type="component" value="Unassembled WGS sequence"/>
</dbReference>
<dbReference type="Gene3D" id="3.40.50.2300">
    <property type="match status" value="2"/>
</dbReference>
<reference evidence="6" key="1">
    <citation type="submission" date="2008-08" db="EMBL/GenBank/DDBJ databases">
        <title>Annotation of Bifidobacterium longum subsp. infantis CCUG 52486.</title>
        <authorList>
            <consortium name="The Broad Institute Genome Sequencing Platform"/>
            <person name="Gougoulias C."/>
            <person name="Tuohy K.M."/>
            <person name="Gibson G.R."/>
            <person name="Ward D."/>
            <person name="Mehta T."/>
            <person name="Young S."/>
            <person name="Jaffe D."/>
            <person name="Gnerre S."/>
            <person name="Berlin A."/>
            <person name="Heiman D."/>
            <person name="Hepburn T."/>
            <person name="Shea T."/>
            <person name="Sykes S."/>
            <person name="Alvarado L."/>
            <person name="Kodira C."/>
            <person name="Borodovsky M."/>
            <person name="Lander E."/>
            <person name="Galagan J."/>
            <person name="Nusbaum C."/>
            <person name="Birren B."/>
        </authorList>
    </citation>
    <scope>NUCLEOTIDE SEQUENCE [LARGE SCALE GENOMIC DNA]</scope>
    <source>
        <strain evidence="6">CCUG 52486</strain>
    </source>
</reference>
<dbReference type="HOGENOM" id="CLU_037628_6_1_11"/>
<dbReference type="PANTHER" id="PTHR30146:SF153">
    <property type="entry name" value="LACTOSE OPERON REPRESSOR"/>
    <property type="match status" value="1"/>
</dbReference>
<evidence type="ECO:0000259" key="5">
    <source>
        <dbReference type="PROSITE" id="PS50943"/>
    </source>
</evidence>
<evidence type="ECO:0000313" key="6">
    <source>
        <dbReference type="EMBL" id="EEQ55120.1"/>
    </source>
</evidence>
<keyword evidence="2" id="KW-0238">DNA-binding</keyword>
<dbReference type="PROSITE" id="PS50932">
    <property type="entry name" value="HTH_LACI_2"/>
    <property type="match status" value="1"/>
</dbReference>
<keyword evidence="1" id="KW-0805">Transcription regulation</keyword>
<dbReference type="SUPFAM" id="SSF47413">
    <property type="entry name" value="lambda repressor-like DNA-binding domains"/>
    <property type="match status" value="1"/>
</dbReference>
<dbReference type="PROSITE" id="PS50943">
    <property type="entry name" value="HTH_CROC1"/>
    <property type="match status" value="1"/>
</dbReference>
<feature type="domain" description="HTH cro/C1-type" evidence="5">
    <location>
        <begin position="21"/>
        <end position="66"/>
    </location>
</feature>
<dbReference type="Gene3D" id="1.10.260.40">
    <property type="entry name" value="lambda repressor-like DNA-binding domains"/>
    <property type="match status" value="1"/>
</dbReference>
<protein>
    <submittedName>
        <fullName evidence="6">Transcriptional regulator, LacI family</fullName>
    </submittedName>
</protein>
<dbReference type="AlphaFoldDB" id="C5EAS6"/>
<evidence type="ECO:0000256" key="3">
    <source>
        <dbReference type="ARBA" id="ARBA00023163"/>
    </source>
</evidence>
<organism evidence="6">
    <name type="scientific">Bifidobacterium longum subsp. infantis CCUG 52486</name>
    <dbReference type="NCBI Taxonomy" id="537937"/>
    <lineage>
        <taxon>Bacteria</taxon>
        <taxon>Bacillati</taxon>
        <taxon>Actinomycetota</taxon>
        <taxon>Actinomycetes</taxon>
        <taxon>Bifidobacteriales</taxon>
        <taxon>Bifidobacteriaceae</taxon>
        <taxon>Bifidobacterium</taxon>
    </lineage>
</organism>
<dbReference type="InterPro" id="IPR046335">
    <property type="entry name" value="LacI/GalR-like_sensor"/>
</dbReference>
<dbReference type="Pfam" id="PF00356">
    <property type="entry name" value="LacI"/>
    <property type="match status" value="1"/>
</dbReference>
<dbReference type="Pfam" id="PF13377">
    <property type="entry name" value="Peripla_BP_3"/>
    <property type="match status" value="1"/>
</dbReference>
<feature type="domain" description="HTH lacI-type" evidence="4">
    <location>
        <begin position="18"/>
        <end position="72"/>
    </location>
</feature>
<dbReference type="PANTHER" id="PTHR30146">
    <property type="entry name" value="LACI-RELATED TRANSCRIPTIONAL REPRESSOR"/>
    <property type="match status" value="1"/>
</dbReference>
<dbReference type="InterPro" id="IPR001387">
    <property type="entry name" value="Cro/C1-type_HTH"/>
</dbReference>
<evidence type="ECO:0000256" key="1">
    <source>
        <dbReference type="ARBA" id="ARBA00023015"/>
    </source>
</evidence>
<dbReference type="CDD" id="cd01574">
    <property type="entry name" value="PBP1_LacI"/>
    <property type="match status" value="1"/>
</dbReference>
<dbReference type="GO" id="GO:0003700">
    <property type="term" value="F:DNA-binding transcription factor activity"/>
    <property type="evidence" value="ECO:0007669"/>
    <property type="project" value="TreeGrafter"/>
</dbReference>
<dbReference type="SMART" id="SM00354">
    <property type="entry name" value="HTH_LACI"/>
    <property type="match status" value="1"/>
</dbReference>
<dbReference type="PROSITE" id="PS00356">
    <property type="entry name" value="HTH_LACI_1"/>
    <property type="match status" value="1"/>
</dbReference>
<dbReference type="GO" id="GO:0000976">
    <property type="term" value="F:transcription cis-regulatory region binding"/>
    <property type="evidence" value="ECO:0007669"/>
    <property type="project" value="TreeGrafter"/>
</dbReference>
<evidence type="ECO:0000259" key="4">
    <source>
        <dbReference type="PROSITE" id="PS50932"/>
    </source>
</evidence>
<dbReference type="InterPro" id="IPR010982">
    <property type="entry name" value="Lambda_DNA-bd_dom_sf"/>
</dbReference>
<dbReference type="InterPro" id="IPR000843">
    <property type="entry name" value="HTH_LacI"/>
</dbReference>
<dbReference type="InterPro" id="IPR028082">
    <property type="entry name" value="Peripla_BP_I"/>
</dbReference>